<keyword evidence="3" id="KW-1185">Reference proteome</keyword>
<name>A0A9Q0WJV6_9ROSI</name>
<gene>
    <name evidence="2" type="ORF">OIU74_021581</name>
</gene>
<evidence type="ECO:0000313" key="2">
    <source>
        <dbReference type="EMBL" id="KAJ6767736.1"/>
    </source>
</evidence>
<dbReference type="Gene3D" id="3.10.350.10">
    <property type="entry name" value="LysM domain"/>
    <property type="match status" value="1"/>
</dbReference>
<dbReference type="Proteomes" id="UP001151752">
    <property type="component" value="Chromosome 8"/>
</dbReference>
<dbReference type="InterPro" id="IPR018392">
    <property type="entry name" value="LysM"/>
</dbReference>
<dbReference type="InterPro" id="IPR036779">
    <property type="entry name" value="LysM_dom_sf"/>
</dbReference>
<proteinExistence type="predicted"/>
<accession>A0A9Q0WJV6</accession>
<organism evidence="2 3">
    <name type="scientific">Salix koriyanagi</name>
    <dbReference type="NCBI Taxonomy" id="2511006"/>
    <lineage>
        <taxon>Eukaryota</taxon>
        <taxon>Viridiplantae</taxon>
        <taxon>Streptophyta</taxon>
        <taxon>Embryophyta</taxon>
        <taxon>Tracheophyta</taxon>
        <taxon>Spermatophyta</taxon>
        <taxon>Magnoliopsida</taxon>
        <taxon>eudicotyledons</taxon>
        <taxon>Gunneridae</taxon>
        <taxon>Pentapetalae</taxon>
        <taxon>rosids</taxon>
        <taxon>fabids</taxon>
        <taxon>Malpighiales</taxon>
        <taxon>Salicaceae</taxon>
        <taxon>Saliceae</taxon>
        <taxon>Salix</taxon>
    </lineage>
</organism>
<reference evidence="2" key="1">
    <citation type="submission" date="2022-11" db="EMBL/GenBank/DDBJ databases">
        <authorList>
            <person name="Hyden B.L."/>
            <person name="Feng K."/>
            <person name="Yates T."/>
            <person name="Jawdy S."/>
            <person name="Smart L.B."/>
            <person name="Muchero W."/>
        </authorList>
    </citation>
    <scope>NUCLEOTIDE SEQUENCE</scope>
    <source>
        <tissue evidence="2">Shoot tip</tissue>
    </source>
</reference>
<protein>
    <submittedName>
        <fullName evidence="2">EMBRYO SAC 1</fullName>
    </submittedName>
</protein>
<sequence length="177" mass="19582">MDLMGPIADGYSYALTTAPMLRVLGVMNGGHRYGSKIETVKPTLSIFFRIRFPLTHTYHTDGTLSTPARADLNPTNHQYVDTAMAETISWCCALLMALVLVLGCCEVSESELAAVGHPRVSEDRPCDEIYVVREGETLNTISEKCGDPYIVEENPHIHDPDDVFPGLVIKITPFNDR</sequence>
<dbReference type="CDD" id="cd00118">
    <property type="entry name" value="LysM"/>
    <property type="match status" value="1"/>
</dbReference>
<feature type="domain" description="LysM" evidence="1">
    <location>
        <begin position="130"/>
        <end position="172"/>
    </location>
</feature>
<dbReference type="Pfam" id="PF01476">
    <property type="entry name" value="LysM"/>
    <property type="match status" value="1"/>
</dbReference>
<dbReference type="PANTHER" id="PTHR33648:SF33">
    <property type="entry name" value="PEPTIDOGLYCAN-BINDING LYSM DOMAIN PROTEIN"/>
    <property type="match status" value="1"/>
</dbReference>
<reference evidence="2" key="2">
    <citation type="journal article" date="2023" name="Int. J. Mol. Sci.">
        <title>De Novo Assembly and Annotation of 11 Diverse Shrub Willow (Salix) Genomes Reveals Novel Gene Organization in Sex-Linked Regions.</title>
        <authorList>
            <person name="Hyden B."/>
            <person name="Feng K."/>
            <person name="Yates T.B."/>
            <person name="Jawdy S."/>
            <person name="Cereghino C."/>
            <person name="Smart L.B."/>
            <person name="Muchero W."/>
        </authorList>
    </citation>
    <scope>NUCLEOTIDE SEQUENCE</scope>
    <source>
        <tissue evidence="2">Shoot tip</tissue>
    </source>
</reference>
<dbReference type="EMBL" id="JAPFFM010000003">
    <property type="protein sequence ID" value="KAJ6767736.1"/>
    <property type="molecule type" value="Genomic_DNA"/>
</dbReference>
<evidence type="ECO:0000313" key="3">
    <source>
        <dbReference type="Proteomes" id="UP001151752"/>
    </source>
</evidence>
<dbReference type="AlphaFoldDB" id="A0A9Q0WJV6"/>
<dbReference type="PANTHER" id="PTHR33648">
    <property type="entry name" value="EMBRYO SAC 1"/>
    <property type="match status" value="1"/>
</dbReference>
<comment type="caution">
    <text evidence="2">The sequence shown here is derived from an EMBL/GenBank/DDBJ whole genome shotgun (WGS) entry which is preliminary data.</text>
</comment>
<evidence type="ECO:0000259" key="1">
    <source>
        <dbReference type="Pfam" id="PF01476"/>
    </source>
</evidence>